<dbReference type="RefSeq" id="XP_070630555.1">
    <property type="nucleotide sequence ID" value="XM_070774454.1"/>
</dbReference>
<dbReference type="SUPFAM" id="SSF47473">
    <property type="entry name" value="EF-hand"/>
    <property type="match status" value="2"/>
</dbReference>
<evidence type="ECO:0000256" key="2">
    <source>
        <dbReference type="ARBA" id="ARBA00022737"/>
    </source>
</evidence>
<dbReference type="Proteomes" id="UP001652663">
    <property type="component" value="Chromosome 19"/>
</dbReference>
<dbReference type="InterPro" id="IPR011992">
    <property type="entry name" value="EF-hand-dom_pair"/>
</dbReference>
<keyword evidence="6" id="KW-1185">Reference proteome</keyword>
<evidence type="ECO:0000256" key="3">
    <source>
        <dbReference type="ARBA" id="ARBA00022837"/>
    </source>
</evidence>
<evidence type="ECO:0000313" key="7">
    <source>
        <dbReference type="RefSeq" id="XP_070630555.1"/>
    </source>
</evidence>
<dbReference type="PROSITE" id="PS00018">
    <property type="entry name" value="EF_HAND_1"/>
    <property type="match status" value="1"/>
</dbReference>
<keyword evidence="1" id="KW-0479">Metal-binding</keyword>
<dbReference type="PROSITE" id="PS50222">
    <property type="entry name" value="EF_HAND_2"/>
    <property type="match status" value="1"/>
</dbReference>
<protein>
    <submittedName>
        <fullName evidence="7">EF-hand calcium-binding domain-containing protein 13</fullName>
    </submittedName>
</protein>
<keyword evidence="3" id="KW-0106">Calcium</keyword>
<dbReference type="PANTHER" id="PTHR22656">
    <property type="entry name" value="EF-HAND CALCIUM-BINDING DOMAIN-CONTAINING PROTEIN 13"/>
    <property type="match status" value="1"/>
</dbReference>
<feature type="region of interest" description="Disordered" evidence="4">
    <location>
        <begin position="1"/>
        <end position="21"/>
    </location>
</feature>
<dbReference type="InterPro" id="IPR002048">
    <property type="entry name" value="EF_hand_dom"/>
</dbReference>
<dbReference type="PANTHER" id="PTHR22656:SF1">
    <property type="entry name" value="EF-HAND CALCIUM-BINDING DOMAIN-CONTAINING PROTEIN 13"/>
    <property type="match status" value="1"/>
</dbReference>
<evidence type="ECO:0000256" key="4">
    <source>
        <dbReference type="SAM" id="MobiDB-lite"/>
    </source>
</evidence>
<evidence type="ECO:0000313" key="6">
    <source>
        <dbReference type="Proteomes" id="UP001652663"/>
    </source>
</evidence>
<dbReference type="Gene3D" id="1.10.238.10">
    <property type="entry name" value="EF-hand"/>
    <property type="match status" value="3"/>
</dbReference>
<accession>A0ABM4R4S7</accession>
<evidence type="ECO:0000256" key="1">
    <source>
        <dbReference type="ARBA" id="ARBA00022723"/>
    </source>
</evidence>
<dbReference type="GeneID" id="109573321"/>
<reference evidence="7" key="1">
    <citation type="submission" date="2025-08" db="UniProtKB">
        <authorList>
            <consortium name="RefSeq"/>
        </authorList>
    </citation>
    <scope>IDENTIFICATION</scope>
    <source>
        <tissue evidence="7">Blood</tissue>
    </source>
</reference>
<organism evidence="6 7">
    <name type="scientific">Bos indicus</name>
    <name type="common">Zebu</name>
    <dbReference type="NCBI Taxonomy" id="9915"/>
    <lineage>
        <taxon>Eukaryota</taxon>
        <taxon>Metazoa</taxon>
        <taxon>Chordata</taxon>
        <taxon>Craniata</taxon>
        <taxon>Vertebrata</taxon>
        <taxon>Euteleostomi</taxon>
        <taxon>Mammalia</taxon>
        <taxon>Eutheria</taxon>
        <taxon>Laurasiatheria</taxon>
        <taxon>Artiodactyla</taxon>
        <taxon>Ruminantia</taxon>
        <taxon>Pecora</taxon>
        <taxon>Bovidae</taxon>
        <taxon>Bovinae</taxon>
        <taxon>Bos</taxon>
    </lineage>
</organism>
<dbReference type="Pfam" id="PF13833">
    <property type="entry name" value="EF-hand_8"/>
    <property type="match status" value="2"/>
</dbReference>
<dbReference type="SMART" id="SM00054">
    <property type="entry name" value="EFh"/>
    <property type="match status" value="4"/>
</dbReference>
<keyword evidence="2" id="KW-0677">Repeat</keyword>
<feature type="domain" description="EF-hand" evidence="5">
    <location>
        <begin position="203"/>
        <end position="238"/>
    </location>
</feature>
<name>A0ABM4R4S7_BOSIN</name>
<gene>
    <name evidence="7" type="primary">EFCAB13</name>
</gene>
<proteinExistence type="predicted"/>
<evidence type="ECO:0000259" key="5">
    <source>
        <dbReference type="PROSITE" id="PS50222"/>
    </source>
</evidence>
<sequence>METKGHLFCQGEENTDSSDDDCNSVAADLLSRDIDSKKYIKFSKTTEKRISPEIRGLSPEHTKKYETSIFLLGEEKSSNFSGEKKGRRKKSLQVQLHTKRTEVAPLSVKEKMTRKESSLCKLPSQCSIHKTLSPLDRSSSVIRKDEKPSNLYQTLYDEVPEGCFYSEELSALQKACKIFSKIRGGKIYVNDLPMIHRVLKISISDTEMRKALKTIDIDVNGMLDFSDFLKAVNDVCYLVSQDPAFQNALKIFHRIKGGRVPVSEVDKVLDSMDILVVPETLQEVIKYADINSNQMVDIGDIIFTLDELQQEYENISIMEGTALDEATSRKLSNVSGCYPQYRKKSILSSGLSESSLFQKSNTKSLQNHKIMSENDDYEFKRPKNILQIRKFQDEIDSSDIEFQEPYSKDGMNFKKSSEKVEIHDSKSKPQDLKHVSGLKKSLDKSDIFSIPKLQKPAVRRSSSLLKQVSSKEKTAINALGNVCETIKKLQENYIDAEELQSILPSIGITLSDKEFKKIVTETARNENGMVKLDDFVSAVSKEQNLPEYDVLTDVVKAIDKIKDENIDYGDLNTCLQNLGVYLSKPEFQKITELTEVGETKKVNFKQFVDTMMSNTERFSEQLVLPDTIENFHNLSKEKMSAPDLWNTLSNLNNNLNKDEFMTALKLATADEGDKVQIEEFAKVVKEMHDTSKLEGKYWITCDY</sequence>
<dbReference type="InterPro" id="IPR018247">
    <property type="entry name" value="EF_Hand_1_Ca_BS"/>
</dbReference>